<feature type="domain" description="EGF-like" evidence="11">
    <location>
        <begin position="241"/>
        <end position="279"/>
    </location>
</feature>
<feature type="domain" description="EGF-like" evidence="11">
    <location>
        <begin position="669"/>
        <end position="706"/>
    </location>
</feature>
<evidence type="ECO:0000259" key="11">
    <source>
        <dbReference type="PROSITE" id="PS50026"/>
    </source>
</evidence>
<dbReference type="Gene3D" id="2.10.25.10">
    <property type="entry name" value="Laminin"/>
    <property type="match status" value="3"/>
</dbReference>
<evidence type="ECO:0000256" key="8">
    <source>
        <dbReference type="SAM" id="MobiDB-lite"/>
    </source>
</evidence>
<dbReference type="RefSeq" id="XP_029346229.1">
    <property type="nucleotide sequence ID" value="XM_029490369.1"/>
</dbReference>
<dbReference type="GO" id="GO:0009653">
    <property type="term" value="P:anatomical structure morphogenesis"/>
    <property type="evidence" value="ECO:0007669"/>
    <property type="project" value="UniProtKB-ARBA"/>
</dbReference>
<reference evidence="12" key="2">
    <citation type="submission" date="2022-06" db="UniProtKB">
        <authorList>
            <consortium name="EnsemblMetazoa"/>
        </authorList>
    </citation>
    <scope>IDENTIFICATION</scope>
</reference>
<feature type="domain" description="Laminin G" evidence="10">
    <location>
        <begin position="898"/>
        <end position="1074"/>
    </location>
</feature>
<dbReference type="GO" id="GO:0016020">
    <property type="term" value="C:membrane"/>
    <property type="evidence" value="ECO:0007669"/>
    <property type="project" value="UniProtKB-SubCell"/>
</dbReference>
<evidence type="ECO:0000256" key="6">
    <source>
        <dbReference type="ARBA" id="ARBA00023157"/>
    </source>
</evidence>
<comment type="subcellular location">
    <subcellularLocation>
        <location evidence="1">Membrane</location>
    </subcellularLocation>
</comment>
<feature type="region of interest" description="Disordered" evidence="8">
    <location>
        <begin position="1432"/>
        <end position="1460"/>
    </location>
</feature>
<feature type="region of interest" description="Disordered" evidence="8">
    <location>
        <begin position="1649"/>
        <end position="1726"/>
    </location>
</feature>
<dbReference type="SMART" id="SM00282">
    <property type="entry name" value="LamG"/>
    <property type="match status" value="6"/>
</dbReference>
<dbReference type="InterPro" id="IPR000742">
    <property type="entry name" value="EGF"/>
</dbReference>
<dbReference type="Proteomes" id="UP000007819">
    <property type="component" value="Chromosome X"/>
</dbReference>
<feature type="domain" description="Laminin G" evidence="10">
    <location>
        <begin position="482"/>
        <end position="666"/>
    </location>
</feature>
<proteinExistence type="predicted"/>
<feature type="transmembrane region" description="Helical" evidence="9">
    <location>
        <begin position="12"/>
        <end position="34"/>
    </location>
</feature>
<feature type="compositionally biased region" description="Low complexity" evidence="8">
    <location>
        <begin position="1435"/>
        <end position="1453"/>
    </location>
</feature>
<dbReference type="EnsemblMetazoa" id="XM_029490369.1">
    <property type="protein sequence ID" value="XP_029346229.1"/>
    <property type="gene ID" value="LOC100169186"/>
</dbReference>
<evidence type="ECO:0000256" key="4">
    <source>
        <dbReference type="ARBA" id="ARBA00022989"/>
    </source>
</evidence>
<keyword evidence="2 7" id="KW-0245">EGF-like domain</keyword>
<evidence type="ECO:0000259" key="10">
    <source>
        <dbReference type="PROSITE" id="PS50025"/>
    </source>
</evidence>
<dbReference type="KEGG" id="api:100169186"/>
<feature type="domain" description="Laminin G" evidence="10">
    <location>
        <begin position="22"/>
        <end position="210"/>
    </location>
</feature>
<dbReference type="SMART" id="SM00179">
    <property type="entry name" value="EGF_CA"/>
    <property type="match status" value="2"/>
</dbReference>
<reference evidence="13" key="1">
    <citation type="submission" date="2010-06" db="EMBL/GenBank/DDBJ databases">
        <authorList>
            <person name="Jiang H."/>
            <person name="Abraham K."/>
            <person name="Ali S."/>
            <person name="Alsbrooks S.L."/>
            <person name="Anim B.N."/>
            <person name="Anosike U.S."/>
            <person name="Attaway T."/>
            <person name="Bandaranaike D.P."/>
            <person name="Battles P.K."/>
            <person name="Bell S.N."/>
            <person name="Bell A.V."/>
            <person name="Beltran B."/>
            <person name="Bickham C."/>
            <person name="Bustamante Y."/>
            <person name="Caleb T."/>
            <person name="Canada A."/>
            <person name="Cardenas V."/>
            <person name="Carter K."/>
            <person name="Chacko J."/>
            <person name="Chandrabose M.N."/>
            <person name="Chavez D."/>
            <person name="Chavez A."/>
            <person name="Chen L."/>
            <person name="Chu H.-S."/>
            <person name="Claassen K.J."/>
            <person name="Cockrell R."/>
            <person name="Collins M."/>
            <person name="Cooper J.A."/>
            <person name="Cree A."/>
            <person name="Curry S.M."/>
            <person name="Da Y."/>
            <person name="Dao M.D."/>
            <person name="Das B."/>
            <person name="Davila M.-L."/>
            <person name="Davy-Carroll L."/>
            <person name="Denson S."/>
            <person name="Dinh H."/>
            <person name="Ebong V.E."/>
            <person name="Edwards J.R."/>
            <person name="Egan A."/>
            <person name="El-Daye J."/>
            <person name="Escobedo L."/>
            <person name="Fernandez S."/>
            <person name="Fernando P.R."/>
            <person name="Flagg N."/>
            <person name="Forbes L.D."/>
            <person name="Fowler R.G."/>
            <person name="Fu Q."/>
            <person name="Gabisi R.A."/>
            <person name="Ganer J."/>
            <person name="Garbino Pronczuk A."/>
            <person name="Garcia R.M."/>
            <person name="Garner T."/>
            <person name="Garrett T.E."/>
            <person name="Gonzalez D.A."/>
            <person name="Hamid H."/>
            <person name="Hawkins E.S."/>
            <person name="Hirani K."/>
            <person name="Hogues M.E."/>
            <person name="Hollins B."/>
            <person name="Hsiao C.-H."/>
            <person name="Jabil R."/>
            <person name="James M.L."/>
            <person name="Jhangiani S.N."/>
            <person name="Johnson B."/>
            <person name="Johnson Q."/>
            <person name="Joshi V."/>
            <person name="Kalu J.B."/>
            <person name="Kam C."/>
            <person name="Kashfia A."/>
            <person name="Keebler J."/>
            <person name="Kisamo H."/>
            <person name="Kovar C.L."/>
            <person name="Lago L.A."/>
            <person name="Lai C.-Y."/>
            <person name="Laidlaw J."/>
            <person name="Lara F."/>
            <person name="Le T.-K."/>
            <person name="Lee S.L."/>
            <person name="Legall F.H."/>
            <person name="Lemon S.J."/>
            <person name="Lewis L.R."/>
            <person name="Li B."/>
            <person name="Liu Y."/>
            <person name="Liu Y.-S."/>
            <person name="Lopez J."/>
            <person name="Lozado R.J."/>
            <person name="Lu J."/>
            <person name="Madu R.C."/>
            <person name="Maheshwari M."/>
            <person name="Maheshwari R."/>
            <person name="Malloy K."/>
            <person name="Martinez E."/>
            <person name="Mathew T."/>
            <person name="Mercado I.C."/>
            <person name="Mercado C."/>
            <person name="Meyer B."/>
            <person name="Montgomery K."/>
            <person name="Morgan M.B."/>
            <person name="Munidasa M."/>
            <person name="Nazareth L.V."/>
            <person name="Nelson J."/>
            <person name="Ng B.M."/>
            <person name="Nguyen N.B."/>
            <person name="Nguyen P.Q."/>
            <person name="Nguyen T."/>
            <person name="Obregon M."/>
            <person name="Okwuonu G.O."/>
            <person name="Onwere C.G."/>
            <person name="Orozco G."/>
            <person name="Parra A."/>
            <person name="Patel S."/>
            <person name="Patil S."/>
            <person name="Perez A."/>
            <person name="Perez Y."/>
            <person name="Pham C."/>
            <person name="Primus E.L."/>
            <person name="Pu L.-L."/>
            <person name="Puazo M."/>
            <person name="Qin X."/>
            <person name="Quiroz J.B."/>
            <person name="Reese J."/>
            <person name="Richards S."/>
            <person name="Rives C.M."/>
            <person name="Robberts R."/>
            <person name="Ruiz S.J."/>
            <person name="Ruiz M.J."/>
            <person name="Santibanez J."/>
            <person name="Schneider B.W."/>
            <person name="Sisson I."/>
            <person name="Smith M."/>
            <person name="Sodergren E."/>
            <person name="Song X.-Z."/>
            <person name="Song B.B."/>
            <person name="Summersgill H."/>
            <person name="Thelus R."/>
            <person name="Thornton R.D."/>
            <person name="Trejos Z.Y."/>
            <person name="Usmani K."/>
            <person name="Vattathil S."/>
            <person name="Villasana D."/>
            <person name="Walker D.L."/>
            <person name="Wang S."/>
            <person name="Wang K."/>
            <person name="White C.S."/>
            <person name="Williams A.C."/>
            <person name="Williamson J."/>
            <person name="Wilson K."/>
            <person name="Woghiren I.O."/>
            <person name="Woodworth J.R."/>
            <person name="Worley K.C."/>
            <person name="Wright R.A."/>
            <person name="Wu W."/>
            <person name="Young L."/>
            <person name="Zhang L."/>
            <person name="Zhang J."/>
            <person name="Zhu Y."/>
            <person name="Muzny D.M."/>
            <person name="Weinstock G."/>
            <person name="Gibbs R.A."/>
        </authorList>
    </citation>
    <scope>NUCLEOTIDE SEQUENCE [LARGE SCALE GENOMIC DNA]</scope>
    <source>
        <strain evidence="13">LSR1</strain>
    </source>
</reference>
<evidence type="ECO:0000256" key="5">
    <source>
        <dbReference type="ARBA" id="ARBA00023136"/>
    </source>
</evidence>
<evidence type="ECO:0000313" key="12">
    <source>
        <dbReference type="EnsemblMetazoa" id="XP_029346229.1"/>
    </source>
</evidence>
<keyword evidence="13" id="KW-1185">Reference proteome</keyword>
<dbReference type="GO" id="GO:0048513">
    <property type="term" value="P:animal organ development"/>
    <property type="evidence" value="ECO:0007669"/>
    <property type="project" value="UniProtKB-ARBA"/>
</dbReference>
<evidence type="ECO:0000256" key="9">
    <source>
        <dbReference type="SAM" id="Phobius"/>
    </source>
</evidence>
<feature type="transmembrane region" description="Helical" evidence="9">
    <location>
        <begin position="1604"/>
        <end position="1625"/>
    </location>
</feature>
<dbReference type="Pfam" id="PF02210">
    <property type="entry name" value="Laminin_G_2"/>
    <property type="match status" value="6"/>
</dbReference>
<dbReference type="OrthoDB" id="6275838at2759"/>
<evidence type="ECO:0000256" key="7">
    <source>
        <dbReference type="PROSITE-ProRule" id="PRU00076"/>
    </source>
</evidence>
<dbReference type="CDD" id="cd00110">
    <property type="entry name" value="LamG"/>
    <property type="match status" value="6"/>
</dbReference>
<dbReference type="InterPro" id="IPR001791">
    <property type="entry name" value="Laminin_G"/>
</dbReference>
<feature type="domain" description="EGF-like" evidence="11">
    <location>
        <begin position="1077"/>
        <end position="1114"/>
    </location>
</feature>
<dbReference type="FunFam" id="2.10.25.10:FF:000015">
    <property type="entry name" value="neurexin-1 isoform X1"/>
    <property type="match status" value="1"/>
</dbReference>
<feature type="domain" description="Laminin G" evidence="10">
    <location>
        <begin position="709"/>
        <end position="878"/>
    </location>
</feature>
<evidence type="ECO:0000256" key="2">
    <source>
        <dbReference type="ARBA" id="ARBA00022536"/>
    </source>
</evidence>
<feature type="region of interest" description="Disordered" evidence="8">
    <location>
        <begin position="1536"/>
        <end position="1557"/>
    </location>
</feature>
<feature type="domain" description="Laminin G" evidence="10">
    <location>
        <begin position="286"/>
        <end position="475"/>
    </location>
</feature>
<accession>A0A8R2JTI0</accession>
<feature type="compositionally biased region" description="Polar residues" evidence="8">
    <location>
        <begin position="1673"/>
        <end position="1693"/>
    </location>
</feature>
<dbReference type="InterPro" id="IPR013320">
    <property type="entry name" value="ConA-like_dom_sf"/>
</dbReference>
<keyword evidence="6" id="KW-1015">Disulfide bond</keyword>
<dbReference type="CDD" id="cd00054">
    <property type="entry name" value="EGF_CA"/>
    <property type="match status" value="2"/>
</dbReference>
<sequence>MTMTTTTTTTTTAMTAIAIWCVAAVMGAAGGLVLDGTYGQFRKWNAGVNGTLEMEFKTRSPNGLLMYTDDGGTYDFFELKMVEGTMRLRYNLGAGAQILMAGHDLYDGRWHRAAVERRGRVTALTVDNATSAAASAGKELQFGRLASNSAVYVGGMPGWYNGRLTRLALPSVIFEPRFSGAVRNVVYTDDFYPYPRRQTAITDPARQPKCTGTRCRRTLNRDKKTKVTNGGINGHHRGGGNSDACEKHDPCQHGGICISTDDGPKCQCRDKNFEGAYCEIDKVMAEASFTGGEFLKYAFDGNTEGDSFVLHFKTKKPAGLLYHMGDGSSNYLNVGIVTGGITVTMRVGTGSLDMFIKPNRIRFDDNQWHKISVTRKVQGISAVTSFCKLAVTVDEVYGEQGSSAGAFTSLTLGYLYLGGSENTVALPGTKASTNFVGCIRKVEYTSDGVNKYDFLEMGKTGISTIQVYGRLQFSCQDFGMDDPVCLSTPRSFLMLPNWDGTTSGSISVKFRTNEPDGLLFFSRGQTEHTSGIYAVEMVDGRLYVYLDLGAGGTRAEVSSEKIKVNDGQWHEFSIWRNDRDIHCTVDDYSSDFTTNGDSNQLHLQNGIMLGFGGRAVYHKKIPPGVWTLSLETGFVGCVRDLVLDGVAINLVSSSLEQDHVSVTPHCPESTNSCKSDTCYNGGICHEGWNRVICDCSNTEYAGATCMKESSMYSFNGTQYVQAIMPEKMTTQVEDMYFRFKTNRPLAVLMKTFDSTWDRLEIALIVGKIRLALKIGDKEKVVLCGSHLDDNNWHSVHYIRRAHEIRLKVDNVTVKNDSDMEDKITLRWQGLLVGGTPPKDPDALANLPSFIGSIQQFILNKINYFDLAKISTKGFSEDLPKVHMTSKYQKQEKPPSLVHTVTFLSKNTFIGLPPLKAYSRMEVYYRFKTKHTSGLFFYNGGKHNDFALAELINGHILINIRSGTHVIRLRDTSKNSYSDNYWHSVHLLQISATMFCLLIDDQVASTTTISRPHNIQLNGMFYVGGVPKELHKRQSKHIHSRHGFEGCMSGLEYNGESPDMVENATIPSTLITVGCDGLSKMCTQDMCDNHGTCVEQWNSYSCDCDMTAFVGPTCSEPSISYDFGPDGGLVTYAFPDGRQPDMQNDLLALGFITSKSSGVLFRVESGTSGDYLQLEMVNGHIVVIYNVGTNDHPIGEANVIVNDNSYHLVRFVRSGPNSTLQVDDNSMQTLYPSGHQLSVFNRQSTIQVGGRWNKTKQRIEDAFEGVMVGLVFNGLRVFDLTANRDPRTTSKGDAQQLSSILDRLNEHSLLDTMQQTPASGVMDDLVYSGAGSGCNHDDEDQCTVTFDVGSGDDLITPVYVPPTVVPPPSLVTEVPGACDDEETDCITGSGFGPTSSTDDSATTIKSSHPVVVTTFNGATNWTTSSVNRSAGVDQQSANKTGAAGAASTAVPATNQTDQSWSSAVTTTATKTATHSRVFGTEVTATATAVTNTSSSAGVSSSGGNEKSTGTVVITTSTTSTSTHSTFFDGDKQTNVKSGGGVGGGGGYEYGGGNRYGGGYDERDGETMMTTPNVVFGGDHFPPAAKPTPPKHAEPPINTKAAESTAFVVLVTAATLIIIVLIILLVLKVKYRTDTNRYKIEMPKAYGAPVEQGSDRGGLCQQQQQQQHLHHQQQANLLSPGNYPSSAQSSPTYAHNNFRPHSGGSGVGGIVGVSNKPKKRQDVKEWYV</sequence>
<keyword evidence="4 9" id="KW-1133">Transmembrane helix</keyword>
<dbReference type="GO" id="GO:0005509">
    <property type="term" value="F:calcium ion binding"/>
    <property type="evidence" value="ECO:0007669"/>
    <property type="project" value="InterPro"/>
</dbReference>
<evidence type="ECO:0008006" key="14">
    <source>
        <dbReference type="Google" id="ProtNLM"/>
    </source>
</evidence>
<dbReference type="PANTHER" id="PTHR15036">
    <property type="entry name" value="PIKACHURIN-LIKE PROTEIN"/>
    <property type="match status" value="1"/>
</dbReference>
<dbReference type="PROSITE" id="PS50025">
    <property type="entry name" value="LAM_G_DOMAIN"/>
    <property type="match status" value="6"/>
</dbReference>
<organism evidence="12 13">
    <name type="scientific">Acyrthosiphon pisum</name>
    <name type="common">Pea aphid</name>
    <dbReference type="NCBI Taxonomy" id="7029"/>
    <lineage>
        <taxon>Eukaryota</taxon>
        <taxon>Metazoa</taxon>
        <taxon>Ecdysozoa</taxon>
        <taxon>Arthropoda</taxon>
        <taxon>Hexapoda</taxon>
        <taxon>Insecta</taxon>
        <taxon>Pterygota</taxon>
        <taxon>Neoptera</taxon>
        <taxon>Paraneoptera</taxon>
        <taxon>Hemiptera</taxon>
        <taxon>Sternorrhyncha</taxon>
        <taxon>Aphidomorpha</taxon>
        <taxon>Aphidoidea</taxon>
        <taxon>Aphididae</taxon>
        <taxon>Macrosiphini</taxon>
        <taxon>Acyrthosiphon</taxon>
    </lineage>
</organism>
<dbReference type="InterPro" id="IPR050372">
    <property type="entry name" value="Neurexin-related_CASP"/>
</dbReference>
<name>A0A8R2JTI0_ACYPI</name>
<feature type="domain" description="Laminin G" evidence="10">
    <location>
        <begin position="1117"/>
        <end position="1333"/>
    </location>
</feature>
<evidence type="ECO:0000256" key="1">
    <source>
        <dbReference type="ARBA" id="ARBA00004370"/>
    </source>
</evidence>
<dbReference type="Gene3D" id="2.60.120.200">
    <property type="match status" value="6"/>
</dbReference>
<keyword evidence="5 9" id="KW-0472">Membrane</keyword>
<dbReference type="PROSITE" id="PS50026">
    <property type="entry name" value="EGF_3"/>
    <property type="match status" value="3"/>
</dbReference>
<dbReference type="PANTHER" id="PTHR15036:SF89">
    <property type="entry name" value="NEUREXIN 1, ISOFORM F"/>
    <property type="match status" value="1"/>
</dbReference>
<dbReference type="SMART" id="SM00181">
    <property type="entry name" value="EGF"/>
    <property type="match status" value="3"/>
</dbReference>
<evidence type="ECO:0000313" key="13">
    <source>
        <dbReference type="Proteomes" id="UP000007819"/>
    </source>
</evidence>
<evidence type="ECO:0000256" key="3">
    <source>
        <dbReference type="ARBA" id="ARBA00022692"/>
    </source>
</evidence>
<dbReference type="InterPro" id="IPR001881">
    <property type="entry name" value="EGF-like_Ca-bd_dom"/>
</dbReference>
<comment type="caution">
    <text evidence="7">Lacks conserved residue(s) required for the propagation of feature annotation.</text>
</comment>
<dbReference type="GeneID" id="100169186"/>
<keyword evidence="3 9" id="KW-0812">Transmembrane</keyword>
<dbReference type="GO" id="GO:0030154">
    <property type="term" value="P:cell differentiation"/>
    <property type="evidence" value="ECO:0007669"/>
    <property type="project" value="UniProtKB-ARBA"/>
</dbReference>
<protein>
    <recommendedName>
        <fullName evidence="14">Neurexin-1</fullName>
    </recommendedName>
</protein>
<dbReference type="SUPFAM" id="SSF49899">
    <property type="entry name" value="Concanavalin A-like lectins/glucanases"/>
    <property type="match status" value="6"/>
</dbReference>